<dbReference type="SMART" id="SM00382">
    <property type="entry name" value="AAA"/>
    <property type="match status" value="1"/>
</dbReference>
<name>A0A1Q5PTM1_9ACTO</name>
<protein>
    <recommendedName>
        <fullName evidence="6">ABC transporter domain-containing protein</fullName>
    </recommendedName>
</protein>
<keyword evidence="8" id="KW-1185">Reference proteome</keyword>
<dbReference type="AlphaFoldDB" id="A0A1Q5PTM1"/>
<dbReference type="OrthoDB" id="9804819at2"/>
<dbReference type="GO" id="GO:0005886">
    <property type="term" value="C:plasma membrane"/>
    <property type="evidence" value="ECO:0007669"/>
    <property type="project" value="UniProtKB-SubCell"/>
</dbReference>
<proteinExistence type="predicted"/>
<sequence>MTLSVSHLQRTFPTRHGPVHANVDLTLEVPAGHVHGLLGHNGAGKTTLIRQLVGLLQPTAGEIHLDGHDLVARPALARRLISVQAQGTVPISGLPPRKAIELVGRLRGLPRAESKRRAAALVDALDIGEWADRVSQTLSGGVARLTAFAMAVVAPGHLVALDEPTNDVDPVRRQLLWRQVREVADAGAAVLLVTHNVREAETAVDRLTILDHGRVIAGGSPAELLSGPDAPRSLEDLYIQLTQQAEVTQ</sequence>
<keyword evidence="3" id="KW-0547">Nucleotide-binding</keyword>
<dbReference type="GO" id="GO:0046677">
    <property type="term" value="P:response to antibiotic"/>
    <property type="evidence" value="ECO:0007669"/>
    <property type="project" value="UniProtKB-KW"/>
</dbReference>
<gene>
    <name evidence="7" type="ORF">BSZ40_10105</name>
</gene>
<accession>A0A1Q5PTM1</accession>
<dbReference type="SUPFAM" id="SSF52540">
    <property type="entry name" value="P-loop containing nucleoside triphosphate hydrolases"/>
    <property type="match status" value="1"/>
</dbReference>
<feature type="domain" description="ABC transporter" evidence="6">
    <location>
        <begin position="3"/>
        <end position="237"/>
    </location>
</feature>
<dbReference type="Pfam" id="PF00005">
    <property type="entry name" value="ABC_tran"/>
    <property type="match status" value="1"/>
</dbReference>
<evidence type="ECO:0000313" key="7">
    <source>
        <dbReference type="EMBL" id="OKL50876.1"/>
    </source>
</evidence>
<dbReference type="InterPro" id="IPR027417">
    <property type="entry name" value="P-loop_NTPase"/>
</dbReference>
<evidence type="ECO:0000256" key="5">
    <source>
        <dbReference type="ARBA" id="ARBA00023251"/>
    </source>
</evidence>
<dbReference type="STRING" id="52770.BSZ40_10105"/>
<evidence type="ECO:0000256" key="1">
    <source>
        <dbReference type="ARBA" id="ARBA00004202"/>
    </source>
</evidence>
<dbReference type="InterPro" id="IPR003593">
    <property type="entry name" value="AAA+_ATPase"/>
</dbReference>
<keyword evidence="4" id="KW-0067">ATP-binding</keyword>
<evidence type="ECO:0000256" key="4">
    <source>
        <dbReference type="ARBA" id="ARBA00022840"/>
    </source>
</evidence>
<dbReference type="InParanoid" id="A0A1Q5PTM1"/>
<comment type="subcellular location">
    <subcellularLocation>
        <location evidence="1">Cell membrane</location>
        <topology evidence="1">Peripheral membrane protein</topology>
    </subcellularLocation>
</comment>
<evidence type="ECO:0000256" key="2">
    <source>
        <dbReference type="ARBA" id="ARBA00022448"/>
    </source>
</evidence>
<dbReference type="PANTHER" id="PTHR42711">
    <property type="entry name" value="ABC TRANSPORTER ATP-BINDING PROTEIN"/>
    <property type="match status" value="1"/>
</dbReference>
<dbReference type="Gene3D" id="3.40.50.300">
    <property type="entry name" value="P-loop containing nucleotide triphosphate hydrolases"/>
    <property type="match status" value="1"/>
</dbReference>
<dbReference type="PANTHER" id="PTHR42711:SF19">
    <property type="entry name" value="DOXORUBICIN RESISTANCE ATP-BINDING PROTEIN DRRA"/>
    <property type="match status" value="1"/>
</dbReference>
<organism evidence="7 8">
    <name type="scientific">Buchananella hordeovulneris</name>
    <dbReference type="NCBI Taxonomy" id="52770"/>
    <lineage>
        <taxon>Bacteria</taxon>
        <taxon>Bacillati</taxon>
        <taxon>Actinomycetota</taxon>
        <taxon>Actinomycetes</taxon>
        <taxon>Actinomycetales</taxon>
        <taxon>Actinomycetaceae</taxon>
        <taxon>Buchananella</taxon>
    </lineage>
</organism>
<dbReference type="InterPro" id="IPR050763">
    <property type="entry name" value="ABC_transporter_ATP-binding"/>
</dbReference>
<dbReference type="PROSITE" id="PS50893">
    <property type="entry name" value="ABC_TRANSPORTER_2"/>
    <property type="match status" value="1"/>
</dbReference>
<evidence type="ECO:0000313" key="8">
    <source>
        <dbReference type="Proteomes" id="UP000185612"/>
    </source>
</evidence>
<dbReference type="GO" id="GO:0016887">
    <property type="term" value="F:ATP hydrolysis activity"/>
    <property type="evidence" value="ECO:0007669"/>
    <property type="project" value="InterPro"/>
</dbReference>
<dbReference type="EMBL" id="MQVS01000013">
    <property type="protein sequence ID" value="OKL50876.1"/>
    <property type="molecule type" value="Genomic_DNA"/>
</dbReference>
<dbReference type="Proteomes" id="UP000185612">
    <property type="component" value="Unassembled WGS sequence"/>
</dbReference>
<reference evidence="8" key="1">
    <citation type="submission" date="2016-12" db="EMBL/GenBank/DDBJ databases">
        <authorList>
            <person name="Meng X."/>
        </authorList>
    </citation>
    <scope>NUCLEOTIDE SEQUENCE [LARGE SCALE GENOMIC DNA]</scope>
    <source>
        <strain evidence="8">DSM 20732</strain>
    </source>
</reference>
<keyword evidence="2" id="KW-0813">Transport</keyword>
<keyword evidence="5" id="KW-0046">Antibiotic resistance</keyword>
<dbReference type="InterPro" id="IPR003439">
    <property type="entry name" value="ABC_transporter-like_ATP-bd"/>
</dbReference>
<dbReference type="RefSeq" id="WP_073826005.1">
    <property type="nucleotide sequence ID" value="NZ_MQVS01000013.1"/>
</dbReference>
<evidence type="ECO:0000256" key="3">
    <source>
        <dbReference type="ARBA" id="ARBA00022741"/>
    </source>
</evidence>
<comment type="caution">
    <text evidence="7">The sequence shown here is derived from an EMBL/GenBank/DDBJ whole genome shotgun (WGS) entry which is preliminary data.</text>
</comment>
<dbReference type="GO" id="GO:0005524">
    <property type="term" value="F:ATP binding"/>
    <property type="evidence" value="ECO:0007669"/>
    <property type="project" value="UniProtKB-KW"/>
</dbReference>
<evidence type="ECO:0000259" key="6">
    <source>
        <dbReference type="PROSITE" id="PS50893"/>
    </source>
</evidence>